<dbReference type="Pfam" id="PF08606">
    <property type="entry name" value="Prp19"/>
    <property type="match status" value="1"/>
</dbReference>
<dbReference type="PANTHER" id="PTHR43995:SF1">
    <property type="entry name" value="PRE-MRNA-PROCESSING FACTOR 19"/>
    <property type="match status" value="1"/>
</dbReference>
<keyword evidence="2" id="KW-0508">mRNA splicing</keyword>
<dbReference type="PANTHER" id="PTHR43995">
    <property type="entry name" value="PRE-MRNA-PROCESSING FACTOR 19"/>
    <property type="match status" value="1"/>
</dbReference>
<evidence type="ECO:0000256" key="1">
    <source>
        <dbReference type="PROSITE-ProRule" id="PRU00221"/>
    </source>
</evidence>
<keyword evidence="2" id="KW-0234">DNA repair</keyword>
<dbReference type="GO" id="GO:0061630">
    <property type="term" value="F:ubiquitin protein ligase activity"/>
    <property type="evidence" value="ECO:0007669"/>
    <property type="project" value="UniProtKB-UniRule"/>
</dbReference>
<proteinExistence type="inferred from homology"/>
<comment type="pathway">
    <text evidence="2">Protein modification; protein ubiquitination.</text>
</comment>
<comment type="similarity">
    <text evidence="2">Belongs to the WD repeat PRP19 family.</text>
</comment>
<comment type="subcellular location">
    <subcellularLocation>
        <location evidence="2">Nucleus</location>
    </subcellularLocation>
</comment>
<organism evidence="4 5">
    <name type="scientific">Stephanodiscus triporus</name>
    <dbReference type="NCBI Taxonomy" id="2934178"/>
    <lineage>
        <taxon>Eukaryota</taxon>
        <taxon>Sar</taxon>
        <taxon>Stramenopiles</taxon>
        <taxon>Ochrophyta</taxon>
        <taxon>Bacillariophyta</taxon>
        <taxon>Coscinodiscophyceae</taxon>
        <taxon>Thalassiosirophycidae</taxon>
        <taxon>Stephanodiscales</taxon>
        <taxon>Stephanodiscaceae</taxon>
        <taxon>Stephanodiscus</taxon>
    </lineage>
</organism>
<comment type="function">
    <text evidence="2">Ubiquitin-protein ligase which is mainly involved pre-mRNA splicing and DNA repair. Required for pre-mRNA splicing as component of the spliceosome.</text>
</comment>
<dbReference type="InterPro" id="IPR036322">
    <property type="entry name" value="WD40_repeat_dom_sf"/>
</dbReference>
<dbReference type="InterPro" id="IPR015943">
    <property type="entry name" value="WD40/YVTN_repeat-like_dom_sf"/>
</dbReference>
<dbReference type="InterPro" id="IPR013915">
    <property type="entry name" value="Prp19_cc"/>
</dbReference>
<keyword evidence="5" id="KW-1185">Reference proteome</keyword>
<evidence type="ECO:0000256" key="2">
    <source>
        <dbReference type="RuleBase" id="RU367101"/>
    </source>
</evidence>
<dbReference type="Pfam" id="PF00400">
    <property type="entry name" value="WD40"/>
    <property type="match status" value="2"/>
</dbReference>
<dbReference type="InterPro" id="IPR013083">
    <property type="entry name" value="Znf_RING/FYVE/PHD"/>
</dbReference>
<sequence>MAQSNAVQSFVCALTGLSPIADPVVTPSGYVCSRRLLLTKLAENGGIDPFDGSGTRQLDESALVELNTASGGVGVVANLPRPPMATSLPNLLEIIHHEFEAVLLELYDTRMALEEARRELSSALYQNDAAVRVVARLALERDEARGKLEDFLVNVGTFTGKVASSTLSVALVEPQKRGRDNVEGVKAAAEGGDESSLTVKKARVFDEGKSNTNEFMRIPSSELAAMNDTWVILTKERRSIAKIKRTDDDNAWNESLLVNLAKGAEKKVNLGKSSARAGVLCMMSLKSGCGGEDDIEEYVITGGHDKTAIIYSVTAGKIVATLSGALGDVVTVHGMAFPDEGIMWVVTGSVDGNVRLYSVSLDGKDSPSSLLGSAELTRGTPTNVVIHPSSTVTKVRLLVASSEGMIELYIWDTGAYHMKLLTRLEQQNSGGGDSDGKVTKYTAGCMHPDGFIYIAGTADGSLIVWDLKTQAVAGTLLGVGRQDGCQINCMCISENGYHVATSTSSTIGDSSIQIWDLRKLKSIAVIAPSFQDVGRVVSLAFDPTATYLAYSGEFSTRVCVVKDWDRIVCTLSPSKTSGAKKKGNAGGLNGGIVWGGRGFSPKEGGKQGKVWLATGCDGERPVRFWGVE</sequence>
<keyword evidence="2" id="KW-0227">DNA damage</keyword>
<comment type="catalytic activity">
    <reaction evidence="2">
        <text>S-ubiquitinyl-[E2 ubiquitin-conjugating enzyme]-L-cysteine + [acceptor protein]-L-lysine = [E2 ubiquitin-conjugating enzyme]-L-cysteine + N(6)-ubiquitinyl-[acceptor protein]-L-lysine.</text>
        <dbReference type="EC" id="2.3.2.27"/>
    </reaction>
</comment>
<keyword evidence="2" id="KW-0747">Spliceosome</keyword>
<keyword evidence="2" id="KW-0507">mRNA processing</keyword>
<dbReference type="SUPFAM" id="SSF50978">
    <property type="entry name" value="WD40 repeat-like"/>
    <property type="match status" value="1"/>
</dbReference>
<feature type="domain" description="Prp19 coiled-coil region" evidence="3">
    <location>
        <begin position="85"/>
        <end position="149"/>
    </location>
</feature>
<dbReference type="SMART" id="SM00320">
    <property type="entry name" value="WD40"/>
    <property type="match status" value="4"/>
</dbReference>
<dbReference type="GO" id="GO:0006397">
    <property type="term" value="P:mRNA processing"/>
    <property type="evidence" value="ECO:0007669"/>
    <property type="project" value="UniProtKB-KW"/>
</dbReference>
<dbReference type="GO" id="GO:0005681">
    <property type="term" value="C:spliceosomal complex"/>
    <property type="evidence" value="ECO:0007669"/>
    <property type="project" value="UniProtKB-KW"/>
</dbReference>
<dbReference type="Gene3D" id="3.30.40.10">
    <property type="entry name" value="Zinc/RING finger domain, C3HC4 (zinc finger)"/>
    <property type="match status" value="1"/>
</dbReference>
<dbReference type="GO" id="GO:0000974">
    <property type="term" value="C:Prp19 complex"/>
    <property type="evidence" value="ECO:0007669"/>
    <property type="project" value="UniProtKB-UniRule"/>
</dbReference>
<dbReference type="AlphaFoldDB" id="A0ABD3QXQ8"/>
<name>A0ABD3QXQ8_9STRA</name>
<evidence type="ECO:0000259" key="3">
    <source>
        <dbReference type="Pfam" id="PF08606"/>
    </source>
</evidence>
<accession>A0ABD3QXQ8</accession>
<dbReference type="Gene3D" id="2.130.10.10">
    <property type="entry name" value="YVTN repeat-like/Quinoprotein amine dehydrogenase"/>
    <property type="match status" value="1"/>
</dbReference>
<dbReference type="InterPro" id="IPR001680">
    <property type="entry name" value="WD40_rpt"/>
</dbReference>
<evidence type="ECO:0000313" key="5">
    <source>
        <dbReference type="Proteomes" id="UP001530315"/>
    </source>
</evidence>
<protein>
    <recommendedName>
        <fullName evidence="2">Pre-mRNA-processing factor 19</fullName>
        <ecNumber evidence="2">2.3.2.27</ecNumber>
    </recommendedName>
</protein>
<dbReference type="EC" id="2.3.2.27" evidence="2"/>
<dbReference type="EMBL" id="JALLAZ020000033">
    <property type="protein sequence ID" value="KAL3805263.1"/>
    <property type="molecule type" value="Genomic_DNA"/>
</dbReference>
<dbReference type="Proteomes" id="UP001530315">
    <property type="component" value="Unassembled WGS sequence"/>
</dbReference>
<reference evidence="4 5" key="1">
    <citation type="submission" date="2024-10" db="EMBL/GenBank/DDBJ databases">
        <title>Updated reference genomes for cyclostephanoid diatoms.</title>
        <authorList>
            <person name="Roberts W.R."/>
            <person name="Alverson A.J."/>
        </authorList>
    </citation>
    <scope>NUCLEOTIDE SEQUENCE [LARGE SCALE GENOMIC DNA]</scope>
    <source>
        <strain evidence="4 5">AJA276-08</strain>
    </source>
</reference>
<keyword evidence="1" id="KW-0853">WD repeat</keyword>
<comment type="caution">
    <text evidence="4">The sequence shown here is derived from an EMBL/GenBank/DDBJ whole genome shotgun (WGS) entry which is preliminary data.</text>
</comment>
<dbReference type="GO" id="GO:0008380">
    <property type="term" value="P:RNA splicing"/>
    <property type="evidence" value="ECO:0007669"/>
    <property type="project" value="UniProtKB-KW"/>
</dbReference>
<dbReference type="GO" id="GO:0070534">
    <property type="term" value="P:protein K63-linked ubiquitination"/>
    <property type="evidence" value="ECO:0007669"/>
    <property type="project" value="UniProtKB-UniRule"/>
</dbReference>
<keyword evidence="2" id="KW-0539">Nucleus</keyword>
<gene>
    <name evidence="4" type="ORF">ACHAW5_005675</name>
</gene>
<evidence type="ECO:0000313" key="4">
    <source>
        <dbReference type="EMBL" id="KAL3805263.1"/>
    </source>
</evidence>
<dbReference type="PROSITE" id="PS50082">
    <property type="entry name" value="WD_REPEATS_2"/>
    <property type="match status" value="1"/>
</dbReference>
<dbReference type="InterPro" id="IPR038959">
    <property type="entry name" value="Prp19"/>
</dbReference>
<comment type="subunit">
    <text evidence="2">Homotetramer.</text>
</comment>
<keyword evidence="2" id="KW-0833">Ubl conjugation pathway</keyword>
<feature type="repeat" description="WD" evidence="1">
    <location>
        <begin position="447"/>
        <end position="475"/>
    </location>
</feature>
<dbReference type="GO" id="GO:0006281">
    <property type="term" value="P:DNA repair"/>
    <property type="evidence" value="ECO:0007669"/>
    <property type="project" value="UniProtKB-KW"/>
</dbReference>
<keyword evidence="2" id="KW-0808">Transferase</keyword>